<dbReference type="AlphaFoldDB" id="A0A8H9N1F9"/>
<comment type="caution">
    <text evidence="1">The sequence shown here is derived from an EMBL/GenBank/DDBJ whole genome shotgun (WGS) entry which is preliminary data.</text>
</comment>
<reference evidence="1" key="2">
    <citation type="submission" date="2019-01" db="EMBL/GenBank/DDBJ databases">
        <authorList>
            <consortium name="NCBI Pathogen Detection Project"/>
        </authorList>
    </citation>
    <scope>NUCLEOTIDE SEQUENCE</scope>
    <source>
        <strain evidence="1">BCW_3452</strain>
    </source>
</reference>
<dbReference type="Gene3D" id="3.40.190.10">
    <property type="entry name" value="Periplasmic binding protein-like II"/>
    <property type="match status" value="2"/>
</dbReference>
<dbReference type="RefSeq" id="WP_130249471.1">
    <property type="nucleotide sequence ID" value="NZ_RHHH01000014.1"/>
</dbReference>
<organism evidence="1">
    <name type="scientific">Vibrio vulnificus</name>
    <dbReference type="NCBI Taxonomy" id="672"/>
    <lineage>
        <taxon>Bacteria</taxon>
        <taxon>Pseudomonadati</taxon>
        <taxon>Pseudomonadota</taxon>
        <taxon>Gammaproteobacteria</taxon>
        <taxon>Vibrionales</taxon>
        <taxon>Vibrionaceae</taxon>
        <taxon>Vibrio</taxon>
    </lineage>
</organism>
<dbReference type="Proteomes" id="UP000863257">
    <property type="component" value="Unassembled WGS sequence"/>
</dbReference>
<name>A0A8H9N1F9_VIBVL</name>
<dbReference type="SUPFAM" id="SSF53850">
    <property type="entry name" value="Periplasmic binding protein-like II"/>
    <property type="match status" value="1"/>
</dbReference>
<protein>
    <submittedName>
        <fullName evidence="1">Transporter substrate-binding domain-containing protein</fullName>
    </submittedName>
</protein>
<sequence>MIRFWNGNKSPTRQQHELDVLLALRPTLQAYWPMVEDTTPYPNAKDEGAVFEKGADLLTTVAGNQKFAPGQFLEVSHALCGGILGCRVLVVRAADTTHFADVTETQIKAMIAGIPATWADADLLRHNGYRVLEKGSLDEMFLLLQEGLCDFIPLGINEAKSLLDASPNASDKLTVEPSIMIYYPLPVVFYLAPQHSELKEIIEMSLNELEQQGKLQSLYNKHYAQSVQKMDPQARRVFELFNPNLGHAWQAFQPRYL</sequence>
<gene>
    <name evidence="1" type="ORF">I7730_14890</name>
</gene>
<proteinExistence type="predicted"/>
<evidence type="ECO:0000313" key="1">
    <source>
        <dbReference type="EMBL" id="HAS8541064.1"/>
    </source>
</evidence>
<accession>A0A8H9N1F9</accession>
<dbReference type="EMBL" id="DACRBY010000018">
    <property type="protein sequence ID" value="HAS8541064.1"/>
    <property type="molecule type" value="Genomic_DNA"/>
</dbReference>
<reference evidence="1" key="1">
    <citation type="journal article" date="2018" name="Genome Biol.">
        <title>SKESA: strategic k-mer extension for scrupulous assemblies.</title>
        <authorList>
            <person name="Souvorov A."/>
            <person name="Agarwala R."/>
            <person name="Lipman D.J."/>
        </authorList>
    </citation>
    <scope>NUCLEOTIDE SEQUENCE</scope>
    <source>
        <strain evidence="1">BCW_3452</strain>
    </source>
</reference>